<dbReference type="AlphaFoldDB" id="A0A0V0R2W1"/>
<dbReference type="InParanoid" id="A0A0V0R2W1"/>
<reference evidence="1 2" key="1">
    <citation type="journal article" date="2015" name="Sci. Rep.">
        <title>Genome of the facultative scuticociliatosis pathogen Pseudocohnilembus persalinus provides insight into its virulence through horizontal gene transfer.</title>
        <authorList>
            <person name="Xiong J."/>
            <person name="Wang G."/>
            <person name="Cheng J."/>
            <person name="Tian M."/>
            <person name="Pan X."/>
            <person name="Warren A."/>
            <person name="Jiang C."/>
            <person name="Yuan D."/>
            <person name="Miao W."/>
        </authorList>
    </citation>
    <scope>NUCLEOTIDE SEQUENCE [LARGE SCALE GENOMIC DNA]</scope>
    <source>
        <strain evidence="1">36N120E</strain>
    </source>
</reference>
<evidence type="ECO:0000313" key="2">
    <source>
        <dbReference type="Proteomes" id="UP000054937"/>
    </source>
</evidence>
<evidence type="ECO:0000313" key="1">
    <source>
        <dbReference type="EMBL" id="KRX08666.1"/>
    </source>
</evidence>
<protein>
    <submittedName>
        <fullName evidence="1">Uncharacterized protein</fullName>
    </submittedName>
</protein>
<name>A0A0V0R2W1_PSEPJ</name>
<accession>A0A0V0R2W1</accession>
<dbReference type="EMBL" id="LDAU01000059">
    <property type="protein sequence ID" value="KRX08666.1"/>
    <property type="molecule type" value="Genomic_DNA"/>
</dbReference>
<keyword evidence="2" id="KW-1185">Reference proteome</keyword>
<sequence>MEQKTYQSNDKIDIQFQCDIQSQPTIRGIPRIYDLMQDISLQEIQKHDNLQDTKKLNSYYDQYYPVENPYSNFRKNYQQTKYGYVEADPLDEYLKNQQFQRKNQIHQKLEFQQGYQQSYNDIQDRLKNQLLDNSQNFKNLQQLYQEYNQQNSNSYTQQQVQSLQRPLKYLNEVNENQKQQKLEPIIEQIHITLDNPQNPYYKSYDKSQSQSIKKQISEENKIEEKKQIYIPLNHPQNPYFQKEKQNIF</sequence>
<gene>
    <name evidence="1" type="ORF">PPERSA_07478</name>
</gene>
<organism evidence="1 2">
    <name type="scientific">Pseudocohnilembus persalinus</name>
    <name type="common">Ciliate</name>
    <dbReference type="NCBI Taxonomy" id="266149"/>
    <lineage>
        <taxon>Eukaryota</taxon>
        <taxon>Sar</taxon>
        <taxon>Alveolata</taxon>
        <taxon>Ciliophora</taxon>
        <taxon>Intramacronucleata</taxon>
        <taxon>Oligohymenophorea</taxon>
        <taxon>Scuticociliatia</taxon>
        <taxon>Philasterida</taxon>
        <taxon>Pseudocohnilembidae</taxon>
        <taxon>Pseudocohnilembus</taxon>
    </lineage>
</organism>
<dbReference type="Proteomes" id="UP000054937">
    <property type="component" value="Unassembled WGS sequence"/>
</dbReference>
<proteinExistence type="predicted"/>
<comment type="caution">
    <text evidence="1">The sequence shown here is derived from an EMBL/GenBank/DDBJ whole genome shotgun (WGS) entry which is preliminary data.</text>
</comment>